<dbReference type="AlphaFoldDB" id="A0A183CU62"/>
<evidence type="ECO:0000313" key="2">
    <source>
        <dbReference type="EMBL" id="VDK27045.1"/>
    </source>
</evidence>
<reference evidence="4" key="1">
    <citation type="submission" date="2016-06" db="UniProtKB">
        <authorList>
            <consortium name="WormBaseParasite"/>
        </authorList>
    </citation>
    <scope>IDENTIFICATION</scope>
</reference>
<sequence length="75" mass="8291">MFKRTTLLFAFFSPHFYKDESILALNGSEAELTSGKLTVIDTSPAGYYGTDNDVDNDNDDDSDGEEEEDEKPSSS</sequence>
<dbReference type="EMBL" id="UYRT01000002">
    <property type="protein sequence ID" value="VDK27045.1"/>
    <property type="molecule type" value="Genomic_DNA"/>
</dbReference>
<keyword evidence="3" id="KW-1185">Reference proteome</keyword>
<evidence type="ECO:0000313" key="3">
    <source>
        <dbReference type="Proteomes" id="UP000271098"/>
    </source>
</evidence>
<accession>A0A183CU62</accession>
<organism evidence="4">
    <name type="scientific">Gongylonema pulchrum</name>
    <dbReference type="NCBI Taxonomy" id="637853"/>
    <lineage>
        <taxon>Eukaryota</taxon>
        <taxon>Metazoa</taxon>
        <taxon>Ecdysozoa</taxon>
        <taxon>Nematoda</taxon>
        <taxon>Chromadorea</taxon>
        <taxon>Rhabditida</taxon>
        <taxon>Spirurina</taxon>
        <taxon>Spiruromorpha</taxon>
        <taxon>Spiruroidea</taxon>
        <taxon>Gongylonematidae</taxon>
        <taxon>Gongylonema</taxon>
    </lineage>
</organism>
<evidence type="ECO:0000313" key="4">
    <source>
        <dbReference type="WBParaSite" id="GPUH_0000000201-mRNA-1"/>
    </source>
</evidence>
<gene>
    <name evidence="2" type="ORF">GPUH_LOCUS3</name>
</gene>
<dbReference type="WBParaSite" id="GPUH_0000000201-mRNA-1">
    <property type="protein sequence ID" value="GPUH_0000000201-mRNA-1"/>
    <property type="gene ID" value="GPUH_0000000201"/>
</dbReference>
<dbReference type="Proteomes" id="UP000271098">
    <property type="component" value="Unassembled WGS sequence"/>
</dbReference>
<reference evidence="2 3" key="2">
    <citation type="submission" date="2018-11" db="EMBL/GenBank/DDBJ databases">
        <authorList>
            <consortium name="Pathogen Informatics"/>
        </authorList>
    </citation>
    <scope>NUCLEOTIDE SEQUENCE [LARGE SCALE GENOMIC DNA]</scope>
</reference>
<protein>
    <submittedName>
        <fullName evidence="4">Secreted protein</fullName>
    </submittedName>
</protein>
<feature type="compositionally biased region" description="Acidic residues" evidence="1">
    <location>
        <begin position="52"/>
        <end position="75"/>
    </location>
</feature>
<evidence type="ECO:0000256" key="1">
    <source>
        <dbReference type="SAM" id="MobiDB-lite"/>
    </source>
</evidence>
<proteinExistence type="predicted"/>
<feature type="region of interest" description="Disordered" evidence="1">
    <location>
        <begin position="41"/>
        <end position="75"/>
    </location>
</feature>
<name>A0A183CU62_9BILA</name>